<dbReference type="AlphaFoldDB" id="A0A4Z2FMU8"/>
<accession>A0A4Z2FMU8</accession>
<evidence type="ECO:0000313" key="1">
    <source>
        <dbReference type="EMBL" id="TNN42103.1"/>
    </source>
</evidence>
<comment type="caution">
    <text evidence="1">The sequence shown here is derived from an EMBL/GenBank/DDBJ whole genome shotgun (WGS) entry which is preliminary data.</text>
</comment>
<name>A0A4Z2FMU8_9TELE</name>
<sequence length="110" mass="12143">MEHADETLQAFPNNCGVLSIMPDGDLRAHGAQGSSRGRVPLICSRHVGVEIKGFHLNPIEMSQIQNQNHDAEPIAIEPNAIKAFNCRPENTKPIIPHLNIQSIAKQFNRS</sequence>
<keyword evidence="2" id="KW-1185">Reference proteome</keyword>
<proteinExistence type="predicted"/>
<reference evidence="1 2" key="1">
    <citation type="submission" date="2019-03" db="EMBL/GenBank/DDBJ databases">
        <title>First draft genome of Liparis tanakae, snailfish: a comprehensive survey of snailfish specific genes.</title>
        <authorList>
            <person name="Kim W."/>
            <person name="Song I."/>
            <person name="Jeong J.-H."/>
            <person name="Kim D."/>
            <person name="Kim S."/>
            <person name="Ryu S."/>
            <person name="Song J.Y."/>
            <person name="Lee S.K."/>
        </authorList>
    </citation>
    <scope>NUCLEOTIDE SEQUENCE [LARGE SCALE GENOMIC DNA]</scope>
    <source>
        <tissue evidence="1">Muscle</tissue>
    </source>
</reference>
<gene>
    <name evidence="1" type="ORF">EYF80_047717</name>
</gene>
<dbReference type="EMBL" id="SRLO01001059">
    <property type="protein sequence ID" value="TNN42103.1"/>
    <property type="molecule type" value="Genomic_DNA"/>
</dbReference>
<dbReference type="Proteomes" id="UP000314294">
    <property type="component" value="Unassembled WGS sequence"/>
</dbReference>
<protein>
    <submittedName>
        <fullName evidence="1">Uncharacterized protein</fullName>
    </submittedName>
</protein>
<evidence type="ECO:0000313" key="2">
    <source>
        <dbReference type="Proteomes" id="UP000314294"/>
    </source>
</evidence>
<organism evidence="1 2">
    <name type="scientific">Liparis tanakae</name>
    <name type="common">Tanaka's snailfish</name>
    <dbReference type="NCBI Taxonomy" id="230148"/>
    <lineage>
        <taxon>Eukaryota</taxon>
        <taxon>Metazoa</taxon>
        <taxon>Chordata</taxon>
        <taxon>Craniata</taxon>
        <taxon>Vertebrata</taxon>
        <taxon>Euteleostomi</taxon>
        <taxon>Actinopterygii</taxon>
        <taxon>Neopterygii</taxon>
        <taxon>Teleostei</taxon>
        <taxon>Neoteleostei</taxon>
        <taxon>Acanthomorphata</taxon>
        <taxon>Eupercaria</taxon>
        <taxon>Perciformes</taxon>
        <taxon>Cottioidei</taxon>
        <taxon>Cottales</taxon>
        <taxon>Liparidae</taxon>
        <taxon>Liparis</taxon>
    </lineage>
</organism>